<proteinExistence type="predicted"/>
<dbReference type="GO" id="GO:0005765">
    <property type="term" value="C:lysosomal membrane"/>
    <property type="evidence" value="ECO:0007669"/>
    <property type="project" value="TreeGrafter"/>
</dbReference>
<dbReference type="GO" id="GO:0030897">
    <property type="term" value="C:HOPS complex"/>
    <property type="evidence" value="ECO:0007669"/>
    <property type="project" value="TreeGrafter"/>
</dbReference>
<dbReference type="PANTHER" id="PTHR12811:SF0">
    <property type="entry name" value="VACUOLAR PROTEIN SORTING-ASSOCIATED PROTEIN 16 HOMOLOG"/>
    <property type="match status" value="1"/>
</dbReference>
<dbReference type="Pfam" id="PF04841">
    <property type="entry name" value="Vps16_N"/>
    <property type="match status" value="1"/>
</dbReference>
<dbReference type="PANTHER" id="PTHR12811">
    <property type="entry name" value="VACUOLAR PROTEIN SORTING VPS16"/>
    <property type="match status" value="1"/>
</dbReference>
<gene>
    <name evidence="2" type="ORF">BSAL_34690</name>
</gene>
<dbReference type="GO" id="GO:0003779">
    <property type="term" value="F:actin binding"/>
    <property type="evidence" value="ECO:0007669"/>
    <property type="project" value="TreeGrafter"/>
</dbReference>
<dbReference type="InterPro" id="IPR006926">
    <property type="entry name" value="Vps16_N"/>
</dbReference>
<evidence type="ECO:0000313" key="2">
    <source>
        <dbReference type="EMBL" id="CUG91903.1"/>
    </source>
</evidence>
<evidence type="ECO:0000313" key="3">
    <source>
        <dbReference type="Proteomes" id="UP000051952"/>
    </source>
</evidence>
<reference evidence="3" key="1">
    <citation type="submission" date="2015-09" db="EMBL/GenBank/DDBJ databases">
        <authorList>
            <consortium name="Pathogen Informatics"/>
        </authorList>
    </citation>
    <scope>NUCLEOTIDE SEQUENCE [LARGE SCALE GENOMIC DNA]</scope>
    <source>
        <strain evidence="3">Lake Konstanz</strain>
    </source>
</reference>
<evidence type="ECO:0000259" key="1">
    <source>
        <dbReference type="Pfam" id="PF04841"/>
    </source>
</evidence>
<dbReference type="GO" id="GO:0042144">
    <property type="term" value="P:vacuole fusion, non-autophagic"/>
    <property type="evidence" value="ECO:0007669"/>
    <property type="project" value="TreeGrafter"/>
</dbReference>
<dbReference type="OrthoDB" id="1792at2759"/>
<dbReference type="AlphaFoldDB" id="A0A0S4JMM6"/>
<accession>A0A0S4JMM6</accession>
<dbReference type="GO" id="GO:0005768">
    <property type="term" value="C:endosome"/>
    <property type="evidence" value="ECO:0007669"/>
    <property type="project" value="TreeGrafter"/>
</dbReference>
<protein>
    <submittedName>
        <fullName evidence="2">Vacuolar protein sorting protein 16, putative</fullName>
    </submittedName>
</protein>
<feature type="domain" description="Vps16 N-terminal" evidence="1">
    <location>
        <begin position="28"/>
        <end position="167"/>
    </location>
</feature>
<name>A0A0S4JMM6_BODSA</name>
<dbReference type="GO" id="GO:0006886">
    <property type="term" value="P:intracellular protein transport"/>
    <property type="evidence" value="ECO:0007669"/>
    <property type="project" value="InterPro"/>
</dbReference>
<dbReference type="InterPro" id="IPR016534">
    <property type="entry name" value="VPS16"/>
</dbReference>
<keyword evidence="3" id="KW-1185">Reference proteome</keyword>
<dbReference type="EMBL" id="CYKH01001980">
    <property type="protein sequence ID" value="CUG91903.1"/>
    <property type="molecule type" value="Genomic_DNA"/>
</dbReference>
<dbReference type="Proteomes" id="UP000051952">
    <property type="component" value="Unassembled WGS sequence"/>
</dbReference>
<organism evidence="2 3">
    <name type="scientific">Bodo saltans</name>
    <name type="common">Flagellated protozoan</name>
    <dbReference type="NCBI Taxonomy" id="75058"/>
    <lineage>
        <taxon>Eukaryota</taxon>
        <taxon>Discoba</taxon>
        <taxon>Euglenozoa</taxon>
        <taxon>Kinetoplastea</taxon>
        <taxon>Metakinetoplastina</taxon>
        <taxon>Eubodonida</taxon>
        <taxon>Bodonidae</taxon>
        <taxon>Bodo</taxon>
    </lineage>
</organism>
<sequence length="232" mass="24705">MERIGEWLPFSKAMYARKVPQYNLVGGTDWERLVSSGLMSAVTAVAPFGGPIAVSLANSAKLSVFTPSGRVIQEFSIPLDGSGSAVECGWTKEESIVLLTSRNHVLVYELSNVHGASSSTGLVGPSFTFKLVPVGSPLSIGAFTIRPSGAIFVMQNGDDVASIESIIVEERKDPQASSTKCVASLFHTTMKGATATAVEYLPNDATEEDESFFFYTTMKGATATAVEYFTPP</sequence>
<dbReference type="GO" id="GO:0016197">
    <property type="term" value="P:endosomal transport"/>
    <property type="evidence" value="ECO:0007669"/>
    <property type="project" value="TreeGrafter"/>
</dbReference>
<dbReference type="VEuPathDB" id="TriTrypDB:BSAL_34690"/>